<dbReference type="RefSeq" id="WP_077925727.1">
    <property type="nucleotide sequence ID" value="NZ_BAABKE010000005.1"/>
</dbReference>
<dbReference type="EMBL" id="BAABKE010000005">
    <property type="protein sequence ID" value="GAA5101327.1"/>
    <property type="molecule type" value="Genomic_DNA"/>
</dbReference>
<feature type="chain" id="PRO_5046339710" evidence="1">
    <location>
        <begin position="23"/>
        <end position="221"/>
    </location>
</feature>
<evidence type="ECO:0000256" key="1">
    <source>
        <dbReference type="SAM" id="SignalP"/>
    </source>
</evidence>
<organism evidence="2 3">
    <name type="scientific">Wohlfahrtiimonas larvae</name>
    <dbReference type="NCBI Taxonomy" id="1157986"/>
    <lineage>
        <taxon>Bacteria</taxon>
        <taxon>Pseudomonadati</taxon>
        <taxon>Pseudomonadota</taxon>
        <taxon>Gammaproteobacteria</taxon>
        <taxon>Cardiobacteriales</taxon>
        <taxon>Ignatzschineriaceae</taxon>
        <taxon>Wohlfahrtiimonas</taxon>
    </lineage>
</organism>
<evidence type="ECO:0000313" key="2">
    <source>
        <dbReference type="EMBL" id="GAA5101327.1"/>
    </source>
</evidence>
<accession>A0ABP9MTF3</accession>
<keyword evidence="3" id="KW-1185">Reference proteome</keyword>
<comment type="caution">
    <text evidence="2">The sequence shown here is derived from an EMBL/GenBank/DDBJ whole genome shotgun (WGS) entry which is preliminary data.</text>
</comment>
<proteinExistence type="predicted"/>
<protein>
    <submittedName>
        <fullName evidence="2">DUF3108 domain-containing protein</fullName>
    </submittedName>
</protein>
<keyword evidence="1" id="KW-0732">Signal</keyword>
<feature type="signal peptide" evidence="1">
    <location>
        <begin position="1"/>
        <end position="22"/>
    </location>
</feature>
<evidence type="ECO:0000313" key="3">
    <source>
        <dbReference type="Proteomes" id="UP001500631"/>
    </source>
</evidence>
<sequence>MKRKLLLATFLTPLFVISPSYATDLPNEVVLNYTGPYGIPATMTFTHNKENYTIDTTVLIPFNKMRFIIKGQIKGNQLLPTEYTVFRSDKAYSSAIIDYNKNIITYGKLPERKQESLAQNTQDLFSVAWQMSINQGLPNKNTQTTDGKKIYQLPELTQTQSIEHRINGKKENSIYFKGGEDDRRLEIGLATEQHFIPSVIVYYDKGTRYELTLRKSKITHR</sequence>
<dbReference type="Proteomes" id="UP001500631">
    <property type="component" value="Unassembled WGS sequence"/>
</dbReference>
<name>A0ABP9MTF3_9GAMM</name>
<gene>
    <name evidence="2" type="ORF">GCM10023338_17070</name>
</gene>
<reference evidence="3" key="1">
    <citation type="journal article" date="2019" name="Int. J. Syst. Evol. Microbiol.">
        <title>The Global Catalogue of Microorganisms (GCM) 10K type strain sequencing project: providing services to taxonomists for standard genome sequencing and annotation.</title>
        <authorList>
            <consortium name="The Broad Institute Genomics Platform"/>
            <consortium name="The Broad Institute Genome Sequencing Center for Infectious Disease"/>
            <person name="Wu L."/>
            <person name="Ma J."/>
        </authorList>
    </citation>
    <scope>NUCLEOTIDE SEQUENCE [LARGE SCALE GENOMIC DNA]</scope>
    <source>
        <strain evidence="3">JCM 18424</strain>
    </source>
</reference>